<name>A0A8B0SLT0_9GAMM</name>
<protein>
    <submittedName>
        <fullName evidence="4">LysM peptidoglycan-binding domain-containing protein</fullName>
    </submittedName>
</protein>
<feature type="chain" id="PRO_5032442294" evidence="1">
    <location>
        <begin position="21"/>
        <end position="242"/>
    </location>
</feature>
<dbReference type="PROSITE" id="PS51257">
    <property type="entry name" value="PROKAR_LIPOPROTEIN"/>
    <property type="match status" value="1"/>
</dbReference>
<keyword evidence="1" id="KW-0732">Signal</keyword>
<evidence type="ECO:0000313" key="3">
    <source>
        <dbReference type="EMBL" id="MBO0613118.1"/>
    </source>
</evidence>
<dbReference type="RefSeq" id="WP_207250847.1">
    <property type="nucleotide sequence ID" value="NZ_JAFMPM010000006.1"/>
</dbReference>
<evidence type="ECO:0000259" key="2">
    <source>
        <dbReference type="PROSITE" id="PS51782"/>
    </source>
</evidence>
<dbReference type="InterPro" id="IPR018392">
    <property type="entry name" value="LysM"/>
</dbReference>
<dbReference type="EMBL" id="JAFMPM010000006">
    <property type="protein sequence ID" value="MBO0613118.1"/>
    <property type="molecule type" value="Genomic_DNA"/>
</dbReference>
<dbReference type="CDD" id="cd00118">
    <property type="entry name" value="LysM"/>
    <property type="match status" value="1"/>
</dbReference>
<proteinExistence type="predicted"/>
<dbReference type="Gene3D" id="3.10.350.10">
    <property type="entry name" value="LysM domain"/>
    <property type="match status" value="1"/>
</dbReference>
<organism evidence="4">
    <name type="scientific">Thiothrix fructosivorans</name>
    <dbReference type="NCBI Taxonomy" id="111770"/>
    <lineage>
        <taxon>Bacteria</taxon>
        <taxon>Pseudomonadati</taxon>
        <taxon>Pseudomonadota</taxon>
        <taxon>Gammaproteobacteria</taxon>
        <taxon>Thiotrichales</taxon>
        <taxon>Thiotrichaceae</taxon>
        <taxon>Thiothrix</taxon>
    </lineage>
</organism>
<gene>
    <name evidence="4" type="ORF">J1836_003535</name>
    <name evidence="3" type="ORF">J1836_09290</name>
</gene>
<sequence length="242" mass="25128">MHRNIKLVTATSLLALTAAACTPNPYYGNTGSTAYNTGNRSTVTAGGGNGSGVPVTHTHCGRTHTHVMPAGTHQHGDGCTATSGAAATTNTTAYNNNYGGNYGTQPQQPATNNYGGGYTAPTTVPYYDYSAGTNTSSTYTAPPANNSYSNNTAGNYNSGTSGSYYDYVAPKASTNTSGYRSTPPAATANNAVSGAGSYTVQKGDTVFQVMRNTGVYWKDIIRLNNLQAPNYPLNPGQTLKLK</sequence>
<accession>A0A8B0SLT0</accession>
<dbReference type="InterPro" id="IPR036779">
    <property type="entry name" value="LysM_dom_sf"/>
</dbReference>
<reference evidence="4" key="2">
    <citation type="submission" date="2021-04" db="EMBL/GenBank/DDBJ databases">
        <title>Complete Genome and methylome analysis of Thiothrix fructosivorans ATCC 49748.</title>
        <authorList>
            <person name="Fomenkov A."/>
            <person name="Sun L."/>
            <person name="Vincze T."/>
            <person name="Grabovich M.Y."/>
            <person name="Roberts R.J."/>
        </authorList>
    </citation>
    <scope>NUCLEOTIDE SEQUENCE</scope>
    <source>
        <strain evidence="4">ATCC 49748</strain>
    </source>
</reference>
<dbReference type="SMART" id="SM00257">
    <property type="entry name" value="LysM"/>
    <property type="match status" value="1"/>
</dbReference>
<feature type="signal peptide" evidence="1">
    <location>
        <begin position="1"/>
        <end position="20"/>
    </location>
</feature>
<dbReference type="Proteomes" id="UP000664466">
    <property type="component" value="Unassembled WGS sequence"/>
</dbReference>
<evidence type="ECO:0000313" key="5">
    <source>
        <dbReference type="Proteomes" id="UP000664466"/>
    </source>
</evidence>
<dbReference type="AlphaFoldDB" id="A0A8B0SLT0"/>
<keyword evidence="5" id="KW-1185">Reference proteome</keyword>
<reference evidence="3 5" key="1">
    <citation type="submission" date="2021-03" db="EMBL/GenBank/DDBJ databases">
        <title>Draft genome and methylome analysis of Thiotrix fructosivoruns ATCC 49748.</title>
        <authorList>
            <person name="Fomenkov A."/>
            <person name="Grabovich M.Y."/>
            <person name="Roberts R.J."/>
        </authorList>
    </citation>
    <scope>NUCLEOTIDE SEQUENCE [LARGE SCALE GENOMIC DNA]</scope>
    <source>
        <strain evidence="3 5">ATCC 49748</strain>
    </source>
</reference>
<dbReference type="EMBL" id="CP072748">
    <property type="protein sequence ID" value="QTX11440.1"/>
    <property type="molecule type" value="Genomic_DNA"/>
</dbReference>
<dbReference type="Pfam" id="PF01476">
    <property type="entry name" value="LysM"/>
    <property type="match status" value="1"/>
</dbReference>
<feature type="domain" description="LysM" evidence="2">
    <location>
        <begin position="196"/>
        <end position="241"/>
    </location>
</feature>
<evidence type="ECO:0000256" key="1">
    <source>
        <dbReference type="SAM" id="SignalP"/>
    </source>
</evidence>
<dbReference type="SUPFAM" id="SSF54106">
    <property type="entry name" value="LysM domain"/>
    <property type="match status" value="1"/>
</dbReference>
<evidence type="ECO:0000313" key="4">
    <source>
        <dbReference type="EMBL" id="QTX11440.1"/>
    </source>
</evidence>
<dbReference type="PROSITE" id="PS51782">
    <property type="entry name" value="LYSM"/>
    <property type="match status" value="1"/>
</dbReference>